<dbReference type="EMBL" id="MT142902">
    <property type="protein sequence ID" value="QJA90272.1"/>
    <property type="molecule type" value="Genomic_DNA"/>
</dbReference>
<protein>
    <recommendedName>
        <fullName evidence="2">DUF1508 domain-containing protein</fullName>
    </recommendedName>
</protein>
<sequence length="57" mass="6162">MPLMKCQEKDKPGWKYGTDGKCYTYTPNNKASEAAAKVKAAKQGVAIASSQGTKPHF</sequence>
<name>A0A6M3L919_9ZZZZ</name>
<evidence type="ECO:0000313" key="1">
    <source>
        <dbReference type="EMBL" id="QJA90272.1"/>
    </source>
</evidence>
<organism evidence="1">
    <name type="scientific">viral metagenome</name>
    <dbReference type="NCBI Taxonomy" id="1070528"/>
    <lineage>
        <taxon>unclassified sequences</taxon>
        <taxon>metagenomes</taxon>
        <taxon>organismal metagenomes</taxon>
    </lineage>
</organism>
<reference evidence="1" key="1">
    <citation type="submission" date="2020-03" db="EMBL/GenBank/DDBJ databases">
        <title>The deep terrestrial virosphere.</title>
        <authorList>
            <person name="Holmfeldt K."/>
            <person name="Nilsson E."/>
            <person name="Simone D."/>
            <person name="Lopez-Fernandez M."/>
            <person name="Wu X."/>
            <person name="de Brujin I."/>
            <person name="Lundin D."/>
            <person name="Andersson A."/>
            <person name="Bertilsson S."/>
            <person name="Dopson M."/>
        </authorList>
    </citation>
    <scope>NUCLEOTIDE SEQUENCE</scope>
    <source>
        <strain evidence="1">MM415B02408</strain>
    </source>
</reference>
<accession>A0A6M3L919</accession>
<dbReference type="AlphaFoldDB" id="A0A6M3L919"/>
<evidence type="ECO:0008006" key="2">
    <source>
        <dbReference type="Google" id="ProtNLM"/>
    </source>
</evidence>
<proteinExistence type="predicted"/>
<gene>
    <name evidence="1" type="ORF">MM415B02408_0004</name>
</gene>